<keyword evidence="2" id="KW-0472">Membrane</keyword>
<organism evidence="3 4">
    <name type="scientific">Streptomyces kronopolitis</name>
    <dbReference type="NCBI Taxonomy" id="1612435"/>
    <lineage>
        <taxon>Bacteria</taxon>
        <taxon>Bacillati</taxon>
        <taxon>Actinomycetota</taxon>
        <taxon>Actinomycetes</taxon>
        <taxon>Kitasatosporales</taxon>
        <taxon>Streptomycetaceae</taxon>
        <taxon>Streptomyces</taxon>
    </lineage>
</organism>
<feature type="transmembrane region" description="Helical" evidence="2">
    <location>
        <begin position="140"/>
        <end position="157"/>
    </location>
</feature>
<feature type="transmembrane region" description="Helical" evidence="2">
    <location>
        <begin position="283"/>
        <end position="302"/>
    </location>
</feature>
<feature type="transmembrane region" description="Helical" evidence="2">
    <location>
        <begin position="255"/>
        <end position="274"/>
    </location>
</feature>
<evidence type="ECO:0000313" key="3">
    <source>
        <dbReference type="EMBL" id="GGN41858.1"/>
    </source>
</evidence>
<gene>
    <name evidence="3" type="ORF">GCM10012285_21500</name>
</gene>
<feature type="transmembrane region" description="Helical" evidence="2">
    <location>
        <begin position="65"/>
        <end position="87"/>
    </location>
</feature>
<dbReference type="Proteomes" id="UP000600080">
    <property type="component" value="Unassembled WGS sequence"/>
</dbReference>
<keyword evidence="4" id="KW-1185">Reference proteome</keyword>
<accession>A0ABQ2JAQ7</accession>
<feature type="transmembrane region" description="Helical" evidence="2">
    <location>
        <begin position="206"/>
        <end position="223"/>
    </location>
</feature>
<sequence>MDRGQAVSTVRDGVLTRGARGAGALVCLLLALLAAGWIIRDLAVAEHPADVGWAWLGETRRPREFTAWATSALDPLLLLGALAAAVAQVRRAVPSSVAAGALLSLAAAVALLRIPLVWVLGADWLQGLDSRLTLWARLTVWAQLALAAVLIMIVAAGRRRTGCRAGRHTADGAHGMVGAAGVYGVVRAVPTGIDPGRPGSPYRGPAATAGVLLGAAGLLLAGWEVHWCRQLGWSLYRKGLLGDASVFRALLQPPVHWQGAAFAVLALGAAGAVLRRAPWSRPAALTAAALLLAYGAVALAHAVRTGEFGRLAALSAHARLGVGTAAFVSAAAFTALCAAARSGLPDTARDAEAVRAYGSAPGELRPPHAPPPPSTLPPGW</sequence>
<keyword evidence="2" id="KW-0812">Transmembrane</keyword>
<reference evidence="4" key="1">
    <citation type="journal article" date="2019" name="Int. J. Syst. Evol. Microbiol.">
        <title>The Global Catalogue of Microorganisms (GCM) 10K type strain sequencing project: providing services to taxonomists for standard genome sequencing and annotation.</title>
        <authorList>
            <consortium name="The Broad Institute Genomics Platform"/>
            <consortium name="The Broad Institute Genome Sequencing Center for Infectious Disease"/>
            <person name="Wu L."/>
            <person name="Ma J."/>
        </authorList>
    </citation>
    <scope>NUCLEOTIDE SEQUENCE [LARGE SCALE GENOMIC DNA]</scope>
    <source>
        <strain evidence="4">CGMCC 4.7323</strain>
    </source>
</reference>
<evidence type="ECO:0000313" key="4">
    <source>
        <dbReference type="Proteomes" id="UP000600080"/>
    </source>
</evidence>
<feature type="compositionally biased region" description="Pro residues" evidence="1">
    <location>
        <begin position="367"/>
        <end position="380"/>
    </location>
</feature>
<comment type="caution">
    <text evidence="3">The sequence shown here is derived from an EMBL/GenBank/DDBJ whole genome shotgun (WGS) entry which is preliminary data.</text>
</comment>
<name>A0ABQ2JAQ7_9ACTN</name>
<feature type="region of interest" description="Disordered" evidence="1">
    <location>
        <begin position="359"/>
        <end position="380"/>
    </location>
</feature>
<feature type="transmembrane region" description="Helical" evidence="2">
    <location>
        <begin position="322"/>
        <end position="340"/>
    </location>
</feature>
<proteinExistence type="predicted"/>
<feature type="transmembrane region" description="Helical" evidence="2">
    <location>
        <begin position="21"/>
        <end position="39"/>
    </location>
</feature>
<dbReference type="EMBL" id="BMND01000006">
    <property type="protein sequence ID" value="GGN41858.1"/>
    <property type="molecule type" value="Genomic_DNA"/>
</dbReference>
<protein>
    <submittedName>
        <fullName evidence="3">Uncharacterized protein</fullName>
    </submittedName>
</protein>
<evidence type="ECO:0000256" key="2">
    <source>
        <dbReference type="SAM" id="Phobius"/>
    </source>
</evidence>
<keyword evidence="2" id="KW-1133">Transmembrane helix</keyword>
<evidence type="ECO:0000256" key="1">
    <source>
        <dbReference type="SAM" id="MobiDB-lite"/>
    </source>
</evidence>
<feature type="transmembrane region" description="Helical" evidence="2">
    <location>
        <begin position="99"/>
        <end position="120"/>
    </location>
</feature>